<dbReference type="RefSeq" id="WP_227319371.1">
    <property type="nucleotide sequence ID" value="NZ_JAESVB010000001.1"/>
</dbReference>
<keyword evidence="3 5" id="KW-1133">Transmembrane helix</keyword>
<dbReference type="Proteomes" id="UP000708298">
    <property type="component" value="Unassembled WGS sequence"/>
</dbReference>
<dbReference type="PANTHER" id="PTHR36985">
    <property type="entry name" value="TRANSLOCATION AND ASSEMBLY MODULE SUBUNIT TAMB"/>
    <property type="match status" value="1"/>
</dbReference>
<evidence type="ECO:0000313" key="7">
    <source>
        <dbReference type="EMBL" id="MCB8873687.1"/>
    </source>
</evidence>
<evidence type="ECO:0000256" key="4">
    <source>
        <dbReference type="ARBA" id="ARBA00023136"/>
    </source>
</evidence>
<comment type="subcellular location">
    <subcellularLocation>
        <location evidence="1">Membrane</location>
        <topology evidence="1">Single-pass membrane protein</topology>
    </subcellularLocation>
</comment>
<reference evidence="7" key="2">
    <citation type="submission" date="2021-01" db="EMBL/GenBank/DDBJ databases">
        <authorList>
            <person name="Mieszkin S."/>
            <person name="Pouder E."/>
            <person name="Alain K."/>
        </authorList>
    </citation>
    <scope>NUCLEOTIDE SEQUENCE</scope>
    <source>
        <strain evidence="7">HW T2.11</strain>
    </source>
</reference>
<keyword evidence="4 5" id="KW-0472">Membrane</keyword>
<accession>A0A963YN69</accession>
<feature type="transmembrane region" description="Helical" evidence="5">
    <location>
        <begin position="12"/>
        <end position="33"/>
    </location>
</feature>
<dbReference type="GO" id="GO:0005886">
    <property type="term" value="C:plasma membrane"/>
    <property type="evidence" value="ECO:0007669"/>
    <property type="project" value="InterPro"/>
</dbReference>
<evidence type="ECO:0000256" key="2">
    <source>
        <dbReference type="ARBA" id="ARBA00022692"/>
    </source>
</evidence>
<keyword evidence="2 5" id="KW-0812">Transmembrane</keyword>
<name>A0A963YN69_9PROT</name>
<organism evidence="7 8">
    <name type="scientific">Acidisoma silvae</name>
    <dbReference type="NCBI Taxonomy" id="2802396"/>
    <lineage>
        <taxon>Bacteria</taxon>
        <taxon>Pseudomonadati</taxon>
        <taxon>Pseudomonadota</taxon>
        <taxon>Alphaproteobacteria</taxon>
        <taxon>Acetobacterales</taxon>
        <taxon>Acidocellaceae</taxon>
        <taxon>Acidisoma</taxon>
    </lineage>
</organism>
<feature type="domain" description="Translocation and assembly module TamB C-terminal" evidence="6">
    <location>
        <begin position="1006"/>
        <end position="1360"/>
    </location>
</feature>
<keyword evidence="8" id="KW-1185">Reference proteome</keyword>
<evidence type="ECO:0000313" key="8">
    <source>
        <dbReference type="Proteomes" id="UP000708298"/>
    </source>
</evidence>
<comment type="caution">
    <text evidence="7">The sequence shown here is derived from an EMBL/GenBank/DDBJ whole genome shotgun (WGS) entry which is preliminary data.</text>
</comment>
<evidence type="ECO:0000259" key="6">
    <source>
        <dbReference type="Pfam" id="PF04357"/>
    </source>
</evidence>
<evidence type="ECO:0000256" key="3">
    <source>
        <dbReference type="ARBA" id="ARBA00022989"/>
    </source>
</evidence>
<dbReference type="GO" id="GO:0009306">
    <property type="term" value="P:protein secretion"/>
    <property type="evidence" value="ECO:0007669"/>
    <property type="project" value="InterPro"/>
</dbReference>
<dbReference type="EMBL" id="JAESVB010000001">
    <property type="protein sequence ID" value="MCB8873687.1"/>
    <property type="molecule type" value="Genomic_DNA"/>
</dbReference>
<dbReference type="PANTHER" id="PTHR36985:SF1">
    <property type="entry name" value="TRANSLOCATION AND ASSEMBLY MODULE SUBUNIT TAMB"/>
    <property type="match status" value="1"/>
</dbReference>
<dbReference type="InterPro" id="IPR007452">
    <property type="entry name" value="TamB_C"/>
</dbReference>
<sequence length="1360" mass="136946">MRLLGKIAKWLGIAIGILLLLVLIIIGGVIGALQTGAGQRFVENFANKEAAGTARITGLSGTVPTNLHIAKVELLDADGTWATLTGLHLQLQLMPLLHRALVIDMLHADAIALIRPEKTTPPAKPAPSSGPISASIPPLPIKVYLNDLSIPKVSIAQAFTGKTAIDVSITGHAQVTGENAGSAHLAIADLDGQGRYGADLALNGQALTATLALDEPAHGMISRVAGLPDLGALHLAAKLDGPQNAAPLTLTLSAGDLTAAINGTVNIPGEAANLAITAHAPAMTPAPGLHWQGVDVALKTSGPFAKPNATGHASLTGLTAQGIALKSLDADVQGNLGAVALKASLAGLVVPGLPASLLGDTPIAVTANARLDQPDEPVHVTIDHPIAHLALAGTLKPAMSADVTLDLPDLTPLAALGQQDIAGSAHITAHATRDAAGTDTQATLAADIALTRAMPQAMALTGGKVHLALTAGMAGQTVTLSNLTLHGDHIDLGAKGSLEQASQTLALDWTLALSRLADIAPQVTGSVAMTGHAAGTFKNLALQSEVKGTVGTTQGGKAVEQLSGPIDLKVDATGLPNAPQANITLTGKPAGSPADIAIRAARSAGGAMTATIDRLTWKSLSGQGAVALAAGATLPTGNIAIDLKRLADFRFLIAAPLSGSLALKLDAPPQQAAHLVLQGRSLAFGTNRVAAVDLTGDVRNPTAAPDIDARVKLSGIDAASIRGNATVTAKGPLSALALTLDATLPDLQGAPASAQTRATLDLPHQRVALAALTAAWHGETLRLLAPAHVDFGSKMDVDRLRIALGTATVDAAGSISPRLNLHVALANVTPALIKPFAPTLQVAGRIDADARLSGTMAAPSGTVTLKGTGLRETVGPAASLPPATIDAKANLSGKSARVQVQLAAGSASHVTLSGTAPLSMTGALDMALNGQLDLALINPIMEASGQQVAGKLNLALRASGSAKVPQIAGSVALAGGRFQDYAQGLTLSAITAHIRAEGQQLVIDSFTAQAGSGKIAIGGTVGALAPTIPINLTVTADNADPVQSDLLTAHFDTQIHVSGAVTSGMTAAGTIRIRRADINIPSNLPPSVAVLHVIRPGDKPTPPAGPGLPINLDLTLIAPRAVFIRGDGLEAELGGKLHLGGSLAALKPSGHFDMIRGQFSLLTTTLNFATGQVGFDGGDITDPSINFQAVTDSGNYTCTLAVTGYASAPKISLSSSPSLPQDEILSQILFKTSTTSLSPFQLAEIASALASLAGVNTGGTAGILGSVRKGLGLDTLSIGSGMGNPTGATTTTQTKTESAPTLQAGRYVAPGVYVGAAQGTSGGANSTAAQVQIDIAKGLKLQTQVGGDSNGVGVTYQFNY</sequence>
<protein>
    <submittedName>
        <fullName evidence="7">Translocation/assembly module TamB domain-containing protein</fullName>
    </submittedName>
</protein>
<evidence type="ECO:0000256" key="5">
    <source>
        <dbReference type="SAM" id="Phobius"/>
    </source>
</evidence>
<evidence type="ECO:0000256" key="1">
    <source>
        <dbReference type="ARBA" id="ARBA00004167"/>
    </source>
</evidence>
<gene>
    <name evidence="7" type="ORF">ASILVAE211_00725</name>
</gene>
<reference evidence="7" key="1">
    <citation type="journal article" date="2021" name="Microorganisms">
        <title>Acidisoma silvae sp. nov. and Acidisomacellulosilytica sp. nov., Two Acidophilic Bacteria Isolated from Decaying Wood, Hydrolyzing Cellulose and Producing Poly-3-hydroxybutyrate.</title>
        <authorList>
            <person name="Mieszkin S."/>
            <person name="Pouder E."/>
            <person name="Uroz S."/>
            <person name="Simon-Colin C."/>
            <person name="Alain K."/>
        </authorList>
    </citation>
    <scope>NUCLEOTIDE SEQUENCE</scope>
    <source>
        <strain evidence="7">HW T2.11</strain>
    </source>
</reference>
<proteinExistence type="predicted"/>
<dbReference type="Pfam" id="PF04357">
    <property type="entry name" value="TamB"/>
    <property type="match status" value="1"/>
</dbReference>